<organism evidence="12 13">
    <name type="scientific">Alicyclobacillus ferrooxydans</name>
    <dbReference type="NCBI Taxonomy" id="471514"/>
    <lineage>
        <taxon>Bacteria</taxon>
        <taxon>Bacillati</taxon>
        <taxon>Bacillota</taxon>
        <taxon>Bacilli</taxon>
        <taxon>Bacillales</taxon>
        <taxon>Alicyclobacillaceae</taxon>
        <taxon>Alicyclobacillus</taxon>
    </lineage>
</organism>
<comment type="similarity">
    <text evidence="11">Belongs to the KdpC family.</text>
</comment>
<gene>
    <name evidence="11" type="primary">kdpC</name>
    <name evidence="12" type="ORF">AN477_20930</name>
</gene>
<dbReference type="Pfam" id="PF02669">
    <property type="entry name" value="KdpC"/>
    <property type="match status" value="1"/>
</dbReference>
<reference evidence="12 13" key="1">
    <citation type="submission" date="2015-09" db="EMBL/GenBank/DDBJ databases">
        <title>Draft genome sequence of Alicyclobacillus ferrooxydans DSM 22381.</title>
        <authorList>
            <person name="Hemp J."/>
        </authorList>
    </citation>
    <scope>NUCLEOTIDE SEQUENCE [LARGE SCALE GENOMIC DNA]</scope>
    <source>
        <strain evidence="12 13">TC-34</strain>
    </source>
</reference>
<comment type="subcellular location">
    <subcellularLocation>
        <location evidence="11">Cell membrane</location>
        <topology evidence="11">Single-pass membrane protein</topology>
    </subcellularLocation>
</comment>
<evidence type="ECO:0000256" key="3">
    <source>
        <dbReference type="ARBA" id="ARBA00022538"/>
    </source>
</evidence>
<evidence type="ECO:0000256" key="9">
    <source>
        <dbReference type="ARBA" id="ARBA00023065"/>
    </source>
</evidence>
<dbReference type="OrthoDB" id="9809491at2"/>
<keyword evidence="8 11" id="KW-1133">Transmembrane helix</keyword>
<evidence type="ECO:0000256" key="5">
    <source>
        <dbReference type="ARBA" id="ARBA00022741"/>
    </source>
</evidence>
<keyword evidence="10 11" id="KW-0472">Membrane</keyword>
<evidence type="ECO:0000256" key="4">
    <source>
        <dbReference type="ARBA" id="ARBA00022692"/>
    </source>
</evidence>
<dbReference type="NCBIfam" id="TIGR00681">
    <property type="entry name" value="kdpC"/>
    <property type="match status" value="1"/>
</dbReference>
<sequence length="189" mass="19973">MVNFWRSLRFTIAFAILLGIIYPLVVTGIGNLLFPFQAKGSIVSLQGRPAGSLLIAQSITAPGLFHPRPSAVNYAANGSGGSNLGPTNPALVAEVKKNLQTVEQQNPGTPVGSIPTSMVESSASGLDPDITVQDALIQVPRIAKATGISRTDLTSLINQYKQGRALGIWGDPMVNVMQLNLAIEKRLGK</sequence>
<evidence type="ECO:0000256" key="10">
    <source>
        <dbReference type="ARBA" id="ARBA00023136"/>
    </source>
</evidence>
<evidence type="ECO:0000256" key="8">
    <source>
        <dbReference type="ARBA" id="ARBA00022989"/>
    </source>
</evidence>
<dbReference type="GO" id="GO:0005524">
    <property type="term" value="F:ATP binding"/>
    <property type="evidence" value="ECO:0007669"/>
    <property type="project" value="UniProtKB-UniRule"/>
</dbReference>
<keyword evidence="3 11" id="KW-0633">Potassium transport</keyword>
<comment type="subunit">
    <text evidence="11">The system is composed of three essential subunits: KdpA, KdpB and KdpC.</text>
</comment>
<dbReference type="STRING" id="471514.AN477_20930"/>
<keyword evidence="7 11" id="KW-0630">Potassium</keyword>
<evidence type="ECO:0000256" key="6">
    <source>
        <dbReference type="ARBA" id="ARBA00022840"/>
    </source>
</evidence>
<feature type="transmembrane region" description="Helical" evidence="11">
    <location>
        <begin position="12"/>
        <end position="34"/>
    </location>
</feature>
<dbReference type="InterPro" id="IPR003820">
    <property type="entry name" value="KdpC"/>
</dbReference>
<dbReference type="PANTHER" id="PTHR30042:SF2">
    <property type="entry name" value="POTASSIUM-TRANSPORTING ATPASE KDPC SUBUNIT"/>
    <property type="match status" value="1"/>
</dbReference>
<dbReference type="EMBL" id="LJCO01000096">
    <property type="protein sequence ID" value="KPV40785.1"/>
    <property type="molecule type" value="Genomic_DNA"/>
</dbReference>
<dbReference type="PIRSF" id="PIRSF001296">
    <property type="entry name" value="K_ATPase_KdpC"/>
    <property type="match status" value="1"/>
</dbReference>
<keyword evidence="2 11" id="KW-1003">Cell membrane</keyword>
<dbReference type="AlphaFoldDB" id="A0A0P9EQL8"/>
<comment type="caution">
    <text evidence="12">The sequence shown here is derived from an EMBL/GenBank/DDBJ whole genome shotgun (WGS) entry which is preliminary data.</text>
</comment>
<dbReference type="PANTHER" id="PTHR30042">
    <property type="entry name" value="POTASSIUM-TRANSPORTING ATPASE C CHAIN"/>
    <property type="match status" value="1"/>
</dbReference>
<keyword evidence="4 11" id="KW-0812">Transmembrane</keyword>
<evidence type="ECO:0000313" key="13">
    <source>
        <dbReference type="Proteomes" id="UP000050482"/>
    </source>
</evidence>
<dbReference type="PATRIC" id="fig|471514.4.peg.1684"/>
<dbReference type="Proteomes" id="UP000050482">
    <property type="component" value="Unassembled WGS sequence"/>
</dbReference>
<evidence type="ECO:0000256" key="7">
    <source>
        <dbReference type="ARBA" id="ARBA00022958"/>
    </source>
</evidence>
<name>A0A0P9EQL8_9BACL</name>
<keyword evidence="12" id="KW-0378">Hydrolase</keyword>
<protein>
    <recommendedName>
        <fullName evidence="11">Potassium-transporting ATPase KdpC subunit</fullName>
    </recommendedName>
    <alternativeName>
        <fullName evidence="11">ATP phosphohydrolase [potassium-transporting] C chain</fullName>
    </alternativeName>
    <alternativeName>
        <fullName evidence="11">Potassium-binding and translocating subunit C</fullName>
    </alternativeName>
    <alternativeName>
        <fullName evidence="11">Potassium-translocating ATPase C chain</fullName>
    </alternativeName>
</protein>
<keyword evidence="5 11" id="KW-0547">Nucleotide-binding</keyword>
<keyword evidence="13" id="KW-1185">Reference proteome</keyword>
<keyword evidence="6 11" id="KW-0067">ATP-binding</keyword>
<proteinExistence type="inferred from homology"/>
<evidence type="ECO:0000256" key="11">
    <source>
        <dbReference type="HAMAP-Rule" id="MF_00276"/>
    </source>
</evidence>
<dbReference type="HAMAP" id="MF_00276">
    <property type="entry name" value="KdpC"/>
    <property type="match status" value="1"/>
</dbReference>
<evidence type="ECO:0000256" key="1">
    <source>
        <dbReference type="ARBA" id="ARBA00022448"/>
    </source>
</evidence>
<dbReference type="RefSeq" id="WP_054971135.1">
    <property type="nucleotide sequence ID" value="NZ_LJCO01000096.1"/>
</dbReference>
<comment type="function">
    <text evidence="11">Part of the high-affinity ATP-driven potassium transport (or Kdp) system, which catalyzes the hydrolysis of ATP coupled with the electrogenic transport of potassium into the cytoplasm. This subunit acts as a catalytic chaperone that increases the ATP-binding affinity of the ATP-hydrolyzing subunit KdpB by the formation of a transient KdpB/KdpC/ATP ternary complex.</text>
</comment>
<dbReference type="NCBIfam" id="NF001454">
    <property type="entry name" value="PRK00315.1"/>
    <property type="match status" value="1"/>
</dbReference>
<dbReference type="GO" id="GO:0005886">
    <property type="term" value="C:plasma membrane"/>
    <property type="evidence" value="ECO:0007669"/>
    <property type="project" value="UniProtKB-SubCell"/>
</dbReference>
<evidence type="ECO:0000313" key="12">
    <source>
        <dbReference type="EMBL" id="KPV40785.1"/>
    </source>
</evidence>
<evidence type="ECO:0000256" key="2">
    <source>
        <dbReference type="ARBA" id="ARBA00022475"/>
    </source>
</evidence>
<keyword evidence="9 11" id="KW-0406">Ion transport</keyword>
<keyword evidence="1 11" id="KW-0813">Transport</keyword>
<dbReference type="GO" id="GO:0016787">
    <property type="term" value="F:hydrolase activity"/>
    <property type="evidence" value="ECO:0007669"/>
    <property type="project" value="UniProtKB-KW"/>
</dbReference>
<dbReference type="GO" id="GO:0008556">
    <property type="term" value="F:P-type potassium transmembrane transporter activity"/>
    <property type="evidence" value="ECO:0007669"/>
    <property type="project" value="InterPro"/>
</dbReference>
<accession>A0A0P9EQL8</accession>